<dbReference type="PANTHER" id="PTHR12901:SF10">
    <property type="entry name" value="COENZYME Q-BINDING PROTEIN COQ10, MITOCHONDRIAL"/>
    <property type="match status" value="1"/>
</dbReference>
<dbReference type="Pfam" id="PF03364">
    <property type="entry name" value="Polyketide_cyc"/>
    <property type="match status" value="1"/>
</dbReference>
<dbReference type="RefSeq" id="WP_284196141.1">
    <property type="nucleotide sequence ID" value="NZ_JAUFPU010000019.1"/>
</dbReference>
<proteinExistence type="inferred from homology"/>
<dbReference type="CDD" id="cd07813">
    <property type="entry name" value="COQ10p_like"/>
    <property type="match status" value="1"/>
</dbReference>
<sequence length="142" mass="16241">MPQVRKSVLVPYPAKLMFDLIDRVEDYPQFLPWCGQTQIHLRDHDWTVATIGIDYLGLKSAFTTENRKQADLISMELKDGPFRALTGAWRFHALADDACKIEFELDYEFSSRTLESLVGPVFSKIAGTFVDAFVKEADRRHG</sequence>
<reference evidence="3" key="1">
    <citation type="journal article" date="2014" name="Int. J. Syst. Evol. Microbiol.">
        <title>Complete genome of a new Firmicutes species belonging to the dominant human colonic microbiota ('Ruminococcus bicirculans') reveals two chromosomes and a selective capacity to utilize plant glucans.</title>
        <authorList>
            <consortium name="NISC Comparative Sequencing Program"/>
            <person name="Wegmann U."/>
            <person name="Louis P."/>
            <person name="Goesmann A."/>
            <person name="Henrissat B."/>
            <person name="Duncan S.H."/>
            <person name="Flint H.J."/>
        </authorList>
    </citation>
    <scope>NUCLEOTIDE SEQUENCE</scope>
    <source>
        <strain evidence="3">CECT 7703</strain>
    </source>
</reference>
<dbReference type="Gene3D" id="3.30.530.20">
    <property type="match status" value="1"/>
</dbReference>
<dbReference type="Proteomes" id="UP001180081">
    <property type="component" value="Unassembled WGS sequence"/>
</dbReference>
<dbReference type="SUPFAM" id="SSF55961">
    <property type="entry name" value="Bet v1-like"/>
    <property type="match status" value="1"/>
</dbReference>
<accession>A0ABT8BAE5</accession>
<evidence type="ECO:0000256" key="1">
    <source>
        <dbReference type="ARBA" id="ARBA00008918"/>
    </source>
</evidence>
<organism evidence="3 4">
    <name type="scientific">Chitinimonas viridis</name>
    <dbReference type="NCBI Taxonomy" id="664880"/>
    <lineage>
        <taxon>Bacteria</taxon>
        <taxon>Pseudomonadati</taxon>
        <taxon>Pseudomonadota</taxon>
        <taxon>Betaproteobacteria</taxon>
        <taxon>Neisseriales</taxon>
        <taxon>Chitinibacteraceae</taxon>
        <taxon>Chitinimonas</taxon>
    </lineage>
</organism>
<feature type="domain" description="Coenzyme Q-binding protein COQ10 START" evidence="2">
    <location>
        <begin position="10"/>
        <end position="133"/>
    </location>
</feature>
<evidence type="ECO:0000313" key="4">
    <source>
        <dbReference type="Proteomes" id="UP001180081"/>
    </source>
</evidence>
<dbReference type="InterPro" id="IPR044996">
    <property type="entry name" value="COQ10-like"/>
</dbReference>
<dbReference type="PANTHER" id="PTHR12901">
    <property type="entry name" value="SPERM PROTEIN HOMOLOG"/>
    <property type="match status" value="1"/>
</dbReference>
<protein>
    <submittedName>
        <fullName evidence="3">Type II toxin-antitoxin system RatA family toxin</fullName>
    </submittedName>
</protein>
<dbReference type="InterPro" id="IPR023393">
    <property type="entry name" value="START-like_dom_sf"/>
</dbReference>
<comment type="similarity">
    <text evidence="1">Belongs to the ribosome association toxin RatA family.</text>
</comment>
<evidence type="ECO:0000313" key="3">
    <source>
        <dbReference type="EMBL" id="MDN3579126.1"/>
    </source>
</evidence>
<name>A0ABT8BAE5_9NEIS</name>
<dbReference type="InterPro" id="IPR005031">
    <property type="entry name" value="COQ10_START"/>
</dbReference>
<reference evidence="3" key="2">
    <citation type="submission" date="2023-06" db="EMBL/GenBank/DDBJ databases">
        <authorList>
            <person name="Lucena T."/>
            <person name="Sun Q."/>
        </authorList>
    </citation>
    <scope>NUCLEOTIDE SEQUENCE</scope>
    <source>
        <strain evidence="3">CECT 7703</strain>
    </source>
</reference>
<comment type="caution">
    <text evidence="3">The sequence shown here is derived from an EMBL/GenBank/DDBJ whole genome shotgun (WGS) entry which is preliminary data.</text>
</comment>
<keyword evidence="4" id="KW-1185">Reference proteome</keyword>
<gene>
    <name evidence="3" type="ORF">QWZ03_20355</name>
</gene>
<evidence type="ECO:0000259" key="2">
    <source>
        <dbReference type="Pfam" id="PF03364"/>
    </source>
</evidence>
<dbReference type="EMBL" id="JAUFPU010000019">
    <property type="protein sequence ID" value="MDN3579126.1"/>
    <property type="molecule type" value="Genomic_DNA"/>
</dbReference>